<dbReference type="PRINTS" id="PR00420">
    <property type="entry name" value="RNGMNOXGNASE"/>
</dbReference>
<feature type="domain" description="FAD-binding" evidence="6">
    <location>
        <begin position="1"/>
        <end position="192"/>
    </location>
</feature>
<keyword evidence="4" id="KW-0560">Oxidoreductase</keyword>
<reference evidence="8 9" key="1">
    <citation type="submission" date="2024-03" db="EMBL/GenBank/DDBJ databases">
        <title>Genome-scale model development and genomic sequencing of the oleaginous clade Lipomyces.</title>
        <authorList>
            <consortium name="Lawrence Berkeley National Laboratory"/>
            <person name="Czajka J.J."/>
            <person name="Han Y."/>
            <person name="Kim J."/>
            <person name="Mondo S.J."/>
            <person name="Hofstad B.A."/>
            <person name="Robles A."/>
            <person name="Haridas S."/>
            <person name="Riley R."/>
            <person name="LaButti K."/>
            <person name="Pangilinan J."/>
            <person name="Andreopoulos W."/>
            <person name="Lipzen A."/>
            <person name="Yan J."/>
            <person name="Wang M."/>
            <person name="Ng V."/>
            <person name="Grigoriev I.V."/>
            <person name="Spatafora J.W."/>
            <person name="Magnuson J.K."/>
            <person name="Baker S.E."/>
            <person name="Pomraning K.R."/>
        </authorList>
    </citation>
    <scope>NUCLEOTIDE SEQUENCE [LARGE SCALE GENOMIC DNA]</scope>
    <source>
        <strain evidence="8 9">Phaff 52-87</strain>
    </source>
</reference>
<gene>
    <name evidence="8" type="ORF">BZA70DRAFT_274787</name>
</gene>
<dbReference type="Pfam" id="PF07976">
    <property type="entry name" value="Phe_hydrox_dim"/>
    <property type="match status" value="1"/>
</dbReference>
<dbReference type="InterPro" id="IPR036188">
    <property type="entry name" value="FAD/NAD-bd_sf"/>
</dbReference>
<dbReference type="CDD" id="cd02979">
    <property type="entry name" value="PHOX_C"/>
    <property type="match status" value="1"/>
</dbReference>
<dbReference type="Pfam" id="PF01494">
    <property type="entry name" value="FAD_binding_3"/>
    <property type="match status" value="1"/>
</dbReference>
<accession>A0ABR1F9Z6</accession>
<keyword evidence="2" id="KW-0285">Flavoprotein</keyword>
<dbReference type="SUPFAM" id="SSF51905">
    <property type="entry name" value="FAD/NAD(P)-binding domain"/>
    <property type="match status" value="1"/>
</dbReference>
<dbReference type="InterPro" id="IPR050641">
    <property type="entry name" value="RIFMO-like"/>
</dbReference>
<dbReference type="Gene3D" id="3.30.9.10">
    <property type="entry name" value="D-Amino Acid Oxidase, subunit A, domain 2"/>
    <property type="match status" value="1"/>
</dbReference>
<sequence>MEGESTDYVWGVLDAVPLTNFPDIRHRCAIHSAENGSIMVIPREQGVVRFYIQLQETPRDPNTKTESEKEAGTEATTKGRVDRSQITPEFILGAAQKIFAPYTIDVRDIRWYTAYQIGQRVSPSWHKHNRVFISGDACHTHSPKAGQGMNTSMMDTYNLGWKLAWVCKGLADQKILATYEDERRQNAYDLINFDHKLSRLFSGKPHLPGQNDDGVSLEEFRKVFEMGKAFASGCIIDYNPSCLEAKSEKYAQKDQFGDLKYINPLASKTTIGMRFDSAQVVSQSEATPHYINDVMPSDGRFRILNFAGDIKKSPELTAKLQELGAYLESDKSFIKKYTPAGAKIDSIIEVLTIHASPRVDVEWEDFPAAFHPKDKFLREDYWKIYTDDQSHHHGHGHAYEKYGVDPKVGALIVVRPDGYVSHVAPLGLEGIEDVAKFFEGFALPAAKPAETVEEVDQYGVAEVPLPVLAL</sequence>
<evidence type="ECO:0000256" key="2">
    <source>
        <dbReference type="ARBA" id="ARBA00022630"/>
    </source>
</evidence>
<evidence type="ECO:0000259" key="6">
    <source>
        <dbReference type="Pfam" id="PF01494"/>
    </source>
</evidence>
<dbReference type="SUPFAM" id="SSF52833">
    <property type="entry name" value="Thioredoxin-like"/>
    <property type="match status" value="1"/>
</dbReference>
<comment type="caution">
    <text evidence="8">The sequence shown here is derived from an EMBL/GenBank/DDBJ whole genome shotgun (WGS) entry which is preliminary data.</text>
</comment>
<dbReference type="EMBL" id="JBBJBU010000002">
    <property type="protein sequence ID" value="KAK7206650.1"/>
    <property type="molecule type" value="Genomic_DNA"/>
</dbReference>
<name>A0ABR1F9Z6_9ASCO</name>
<dbReference type="InterPro" id="IPR002938">
    <property type="entry name" value="FAD-bd"/>
</dbReference>
<dbReference type="PANTHER" id="PTHR43004:SF20">
    <property type="entry name" value="2-MONOOXYGENASE, PUTATIVE (AFU_ORTHOLOGUE AFUA_1G13660)-RELATED"/>
    <property type="match status" value="1"/>
</dbReference>
<dbReference type="SUPFAM" id="SSF54373">
    <property type="entry name" value="FAD-linked reductases, C-terminal domain"/>
    <property type="match status" value="1"/>
</dbReference>
<comment type="similarity">
    <text evidence="1">Belongs to the PheA/TfdB FAD monooxygenase family.</text>
</comment>
<feature type="region of interest" description="Disordered" evidence="5">
    <location>
        <begin position="58"/>
        <end position="80"/>
    </location>
</feature>
<evidence type="ECO:0000313" key="8">
    <source>
        <dbReference type="EMBL" id="KAK7206650.1"/>
    </source>
</evidence>
<proteinExistence type="inferred from homology"/>
<evidence type="ECO:0000256" key="5">
    <source>
        <dbReference type="SAM" id="MobiDB-lite"/>
    </source>
</evidence>
<dbReference type="PANTHER" id="PTHR43004">
    <property type="entry name" value="TRK SYSTEM POTASSIUM UPTAKE PROTEIN"/>
    <property type="match status" value="1"/>
</dbReference>
<evidence type="ECO:0000256" key="3">
    <source>
        <dbReference type="ARBA" id="ARBA00022827"/>
    </source>
</evidence>
<evidence type="ECO:0000256" key="4">
    <source>
        <dbReference type="ARBA" id="ARBA00023002"/>
    </source>
</evidence>
<evidence type="ECO:0000313" key="9">
    <source>
        <dbReference type="Proteomes" id="UP001498771"/>
    </source>
</evidence>
<evidence type="ECO:0000259" key="7">
    <source>
        <dbReference type="Pfam" id="PF07976"/>
    </source>
</evidence>
<dbReference type="InterPro" id="IPR038220">
    <property type="entry name" value="PHOX_C_sf"/>
</dbReference>
<protein>
    <submittedName>
        <fullName evidence="8">Thioredoxin-like protein</fullName>
    </submittedName>
</protein>
<dbReference type="Gene3D" id="3.50.50.60">
    <property type="entry name" value="FAD/NAD(P)-binding domain"/>
    <property type="match status" value="1"/>
</dbReference>
<dbReference type="InterPro" id="IPR036249">
    <property type="entry name" value="Thioredoxin-like_sf"/>
</dbReference>
<dbReference type="InterPro" id="IPR012941">
    <property type="entry name" value="Phe_hydrox_C_dim_dom"/>
</dbReference>
<feature type="domain" description="Phenol hydroxylase-like C-terminal dimerisation" evidence="7">
    <location>
        <begin position="236"/>
        <end position="444"/>
    </location>
</feature>
<dbReference type="RefSeq" id="XP_064769683.1">
    <property type="nucleotide sequence ID" value="XM_064912032.1"/>
</dbReference>
<keyword evidence="9" id="KW-1185">Reference proteome</keyword>
<dbReference type="GeneID" id="90037544"/>
<dbReference type="Gene3D" id="3.40.30.20">
    <property type="match status" value="1"/>
</dbReference>
<evidence type="ECO:0000256" key="1">
    <source>
        <dbReference type="ARBA" id="ARBA00007801"/>
    </source>
</evidence>
<organism evidence="8 9">
    <name type="scientific">Myxozyma melibiosi</name>
    <dbReference type="NCBI Taxonomy" id="54550"/>
    <lineage>
        <taxon>Eukaryota</taxon>
        <taxon>Fungi</taxon>
        <taxon>Dikarya</taxon>
        <taxon>Ascomycota</taxon>
        <taxon>Saccharomycotina</taxon>
        <taxon>Lipomycetes</taxon>
        <taxon>Lipomycetales</taxon>
        <taxon>Lipomycetaceae</taxon>
        <taxon>Myxozyma</taxon>
    </lineage>
</organism>
<dbReference type="Proteomes" id="UP001498771">
    <property type="component" value="Unassembled WGS sequence"/>
</dbReference>
<keyword evidence="3" id="KW-0274">FAD</keyword>